<protein>
    <recommendedName>
        <fullName evidence="4">Cupin</fullName>
    </recommendedName>
</protein>
<keyword evidence="3" id="KW-1185">Reference proteome</keyword>
<dbReference type="PANTHER" id="PTHR36448">
    <property type="entry name" value="BLR7373 PROTEIN"/>
    <property type="match status" value="1"/>
</dbReference>
<dbReference type="PIRSF" id="PIRSF019307">
    <property type="entry name" value="UCP019307"/>
    <property type="match status" value="1"/>
</dbReference>
<organism evidence="2 3">
    <name type="scientific">Tanticharoenia sakaeratensis NBRC 103193</name>
    <dbReference type="NCBI Taxonomy" id="1231623"/>
    <lineage>
        <taxon>Bacteria</taxon>
        <taxon>Pseudomonadati</taxon>
        <taxon>Pseudomonadota</taxon>
        <taxon>Alphaproteobacteria</taxon>
        <taxon>Acetobacterales</taxon>
        <taxon>Acetobacteraceae</taxon>
        <taxon>Tanticharoenia</taxon>
    </lineage>
</organism>
<dbReference type="Proteomes" id="UP000032679">
    <property type="component" value="Unassembled WGS sequence"/>
</dbReference>
<dbReference type="EMBL" id="BALE01000003">
    <property type="protein sequence ID" value="GAN52888.1"/>
    <property type="molecule type" value="Genomic_DNA"/>
</dbReference>
<evidence type="ECO:0000313" key="3">
    <source>
        <dbReference type="Proteomes" id="UP000032679"/>
    </source>
</evidence>
<sequence length="198" mass="21091">MRRRDFNAMVGALGLRLAENGHAVAADGSGDGRVESFLLPQHEWVPNNPHLPVILYRAAMPTGGDDPAAAHEALFTRNGWPPQWRNGVYPFHHYHTEGHEVLGFAAGSAKLMLGGPGGREVVVQGGDIVLLPAGTGHMNLGSDDAFSVVGAYPPGQSFDIVRDAPDAAQRARLLSLPFPDSDPVAGRPGPVTRLWHST</sequence>
<dbReference type="STRING" id="1231623.Tasa_003_066"/>
<feature type="region of interest" description="Disordered" evidence="1">
    <location>
        <begin position="179"/>
        <end position="198"/>
    </location>
</feature>
<dbReference type="OrthoDB" id="9791759at2"/>
<evidence type="ECO:0000313" key="2">
    <source>
        <dbReference type="EMBL" id="GAN52888.1"/>
    </source>
</evidence>
<proteinExistence type="predicted"/>
<dbReference type="PANTHER" id="PTHR36448:SF2">
    <property type="entry name" value="CUPIN TYPE-1 DOMAIN-CONTAINING PROTEIN"/>
    <property type="match status" value="1"/>
</dbReference>
<dbReference type="Gene3D" id="2.60.120.10">
    <property type="entry name" value="Jelly Rolls"/>
    <property type="match status" value="1"/>
</dbReference>
<gene>
    <name evidence="2" type="ORF">Tasa_003_066</name>
</gene>
<comment type="caution">
    <text evidence="2">The sequence shown here is derived from an EMBL/GenBank/DDBJ whole genome shotgun (WGS) entry which is preliminary data.</text>
</comment>
<dbReference type="CDD" id="cd02219">
    <property type="entry name" value="cupin_YjlB-like"/>
    <property type="match status" value="1"/>
</dbReference>
<accession>A0A0D6MHZ4</accession>
<dbReference type="InterPro" id="IPR014710">
    <property type="entry name" value="RmlC-like_jellyroll"/>
</dbReference>
<reference evidence="2 3" key="1">
    <citation type="submission" date="2012-10" db="EMBL/GenBank/DDBJ databases">
        <title>Genome sequencing of Tanticharoenia sakaeratensis NBRC 103193.</title>
        <authorList>
            <person name="Azuma Y."/>
            <person name="Hadano H."/>
            <person name="Hirakawa H."/>
            <person name="Matsushita K."/>
        </authorList>
    </citation>
    <scope>NUCLEOTIDE SEQUENCE [LARGE SCALE GENOMIC DNA]</scope>
    <source>
        <strain evidence="2 3">NBRC 103193</strain>
    </source>
</reference>
<dbReference type="InterPro" id="IPR014500">
    <property type="entry name" value="UCP019307_cupin"/>
</dbReference>
<dbReference type="AlphaFoldDB" id="A0A0D6MHZ4"/>
<dbReference type="SUPFAM" id="SSF51182">
    <property type="entry name" value="RmlC-like cupins"/>
    <property type="match status" value="1"/>
</dbReference>
<evidence type="ECO:0008006" key="4">
    <source>
        <dbReference type="Google" id="ProtNLM"/>
    </source>
</evidence>
<dbReference type="InterPro" id="IPR011051">
    <property type="entry name" value="RmlC_Cupin_sf"/>
</dbReference>
<dbReference type="RefSeq" id="WP_048846283.1">
    <property type="nucleotide sequence ID" value="NZ_BALE01000003.1"/>
</dbReference>
<evidence type="ECO:0000256" key="1">
    <source>
        <dbReference type="SAM" id="MobiDB-lite"/>
    </source>
</evidence>
<dbReference type="InterPro" id="IPR047121">
    <property type="entry name" value="YjiB-like"/>
</dbReference>
<name>A0A0D6MHZ4_9PROT</name>